<accession>A0A377IUP4</accession>
<dbReference type="InterPro" id="IPR008490">
    <property type="entry name" value="Transposase_InsH_N"/>
</dbReference>
<dbReference type="RefSeq" id="WP_019350431.1">
    <property type="nucleotide sequence ID" value="NZ_UGGT01000004.1"/>
</dbReference>
<feature type="domain" description="Transposase InsH N-terminal" evidence="2">
    <location>
        <begin position="21"/>
        <end position="119"/>
    </location>
</feature>
<dbReference type="PANTHER" id="PTHR33803">
    <property type="entry name" value="IS1478 TRANSPOSASE"/>
    <property type="match status" value="1"/>
</dbReference>
<keyword evidence="4" id="KW-1185">Reference proteome</keyword>
<feature type="region of interest" description="Disordered" evidence="1">
    <location>
        <begin position="465"/>
        <end position="485"/>
    </location>
</feature>
<dbReference type="GeneID" id="93294222"/>
<evidence type="ECO:0000313" key="4">
    <source>
        <dbReference type="Proteomes" id="UP000254554"/>
    </source>
</evidence>
<dbReference type="Pfam" id="PF05598">
    <property type="entry name" value="DUF772"/>
    <property type="match status" value="1"/>
</dbReference>
<dbReference type="PANTHER" id="PTHR33803:SF3">
    <property type="entry name" value="BLL1974 PROTEIN"/>
    <property type="match status" value="1"/>
</dbReference>
<dbReference type="EMBL" id="UGGT01000004">
    <property type="protein sequence ID" value="STO91754.1"/>
    <property type="molecule type" value="Genomic_DNA"/>
</dbReference>
<evidence type="ECO:0000259" key="2">
    <source>
        <dbReference type="Pfam" id="PF05598"/>
    </source>
</evidence>
<organism evidence="3 4">
    <name type="scientific">Fluoribacter dumoffii</name>
    <dbReference type="NCBI Taxonomy" id="463"/>
    <lineage>
        <taxon>Bacteria</taxon>
        <taxon>Pseudomonadati</taxon>
        <taxon>Pseudomonadota</taxon>
        <taxon>Gammaproteobacteria</taxon>
        <taxon>Legionellales</taxon>
        <taxon>Legionellaceae</taxon>
        <taxon>Fluoribacter</taxon>
    </lineage>
</organism>
<proteinExistence type="predicted"/>
<evidence type="ECO:0000256" key="1">
    <source>
        <dbReference type="SAM" id="MobiDB-lite"/>
    </source>
</evidence>
<gene>
    <name evidence="3" type="ORF">NCTC11370_03732</name>
</gene>
<reference evidence="3 4" key="1">
    <citation type="submission" date="2018-06" db="EMBL/GenBank/DDBJ databases">
        <authorList>
            <consortium name="Pathogen Informatics"/>
            <person name="Doyle S."/>
        </authorList>
    </citation>
    <scope>NUCLEOTIDE SEQUENCE [LARGE SCALE GENOMIC DNA]</scope>
    <source>
        <strain evidence="3 4">NCTC11370</strain>
    </source>
</reference>
<dbReference type="OrthoDB" id="5625049at2"/>
<name>A0A377IUP4_9GAMM</name>
<dbReference type="AlphaFoldDB" id="A0A377IUP4"/>
<dbReference type="STRING" id="1094715.GCA_000236165_03366"/>
<protein>
    <submittedName>
        <fullName evidence="3">Transposase domain (DUF772)</fullName>
    </submittedName>
</protein>
<feature type="compositionally biased region" description="Basic and acidic residues" evidence="1">
    <location>
        <begin position="465"/>
        <end position="478"/>
    </location>
</feature>
<sequence length="485" mass="55575">MSLDVGGFDEQVTGDTITITISNEHRLIKLAQKIPWDEMLKLVLPDLKRTDKKRWWMGRPLRIRIHLGAYILQQMFDLTDRKAEQALRDNAAYQLFCGQGLVKKWHIPDHTKIEAFRSRLSAETQRKLANLISQQAVKLKFANPEELDVDSAVQEANIAYPALVNLLIKVAILAKTVAKGLNRLCHKGEEVFRVNVSHLKRITLYYFRLKQSKKDTGLLKTVRKRLWRETYAAILPVLNQLYRLTPKINHGKYWFLRQAIEKLRWRGCQLLQQTHEWLFEASPNLPVIRSLHAYEVACFNKGKLHKGLEFGRAFQLGRIGGNFLFVGECTSTHMPDAPSLPAMVRLHQRLYGEDTLASIATDKGYYSRDNEKMLEKAGAQDIYLPRPERVLDAPPEKTTGDMRALLHNRRAGIEPLIAHTKQGGQLGRSRMKSDETTKSAGYAAVLGFNLRQLMRYITGEVRPEPRKTIKHEAKRTKNDSIQAVA</sequence>
<evidence type="ECO:0000313" key="3">
    <source>
        <dbReference type="EMBL" id="STO91754.1"/>
    </source>
</evidence>
<dbReference type="Proteomes" id="UP000254554">
    <property type="component" value="Unassembled WGS sequence"/>
</dbReference>